<dbReference type="GO" id="GO:0080031">
    <property type="term" value="F:methyl salicylate esterase activity"/>
    <property type="evidence" value="ECO:0007669"/>
    <property type="project" value="TreeGrafter"/>
</dbReference>
<dbReference type="GO" id="GO:0080032">
    <property type="term" value="F:methyl jasmonate esterase activity"/>
    <property type="evidence" value="ECO:0007669"/>
    <property type="project" value="TreeGrafter"/>
</dbReference>
<feature type="domain" description="AB hydrolase-1" evidence="1">
    <location>
        <begin position="4"/>
        <end position="227"/>
    </location>
</feature>
<evidence type="ECO:0000313" key="2">
    <source>
        <dbReference type="EMBL" id="ASG20187.1"/>
    </source>
</evidence>
<gene>
    <name evidence="2" type="ORF">Y958_04665</name>
</gene>
<dbReference type="GO" id="GO:0009696">
    <property type="term" value="P:salicylic acid metabolic process"/>
    <property type="evidence" value="ECO:0007669"/>
    <property type="project" value="TreeGrafter"/>
</dbReference>
<organism evidence="2 3">
    <name type="scientific">Nitrospirillum viridazoti CBAmc</name>
    <dbReference type="NCBI Taxonomy" id="1441467"/>
    <lineage>
        <taxon>Bacteria</taxon>
        <taxon>Pseudomonadati</taxon>
        <taxon>Pseudomonadota</taxon>
        <taxon>Alphaproteobacteria</taxon>
        <taxon>Rhodospirillales</taxon>
        <taxon>Azospirillaceae</taxon>
        <taxon>Nitrospirillum</taxon>
        <taxon>Nitrospirillum viridazoti</taxon>
    </lineage>
</organism>
<dbReference type="Pfam" id="PF12697">
    <property type="entry name" value="Abhydrolase_6"/>
    <property type="match status" value="1"/>
</dbReference>
<name>A0A248JNA2_9PROT</name>
<dbReference type="InterPro" id="IPR029058">
    <property type="entry name" value="AB_hydrolase_fold"/>
</dbReference>
<dbReference type="PANTHER" id="PTHR10992">
    <property type="entry name" value="METHYLESTERASE FAMILY MEMBER"/>
    <property type="match status" value="1"/>
</dbReference>
<dbReference type="GO" id="GO:0009694">
    <property type="term" value="P:jasmonic acid metabolic process"/>
    <property type="evidence" value="ECO:0007669"/>
    <property type="project" value="TreeGrafter"/>
</dbReference>
<dbReference type="PANTHER" id="PTHR10992:SF1032">
    <property type="entry name" value="METHYLESTERASE 17"/>
    <property type="match status" value="1"/>
</dbReference>
<evidence type="ECO:0000313" key="3">
    <source>
        <dbReference type="Proteomes" id="UP000197153"/>
    </source>
</evidence>
<dbReference type="Gene3D" id="3.40.50.1820">
    <property type="entry name" value="alpha/beta hydrolase"/>
    <property type="match status" value="1"/>
</dbReference>
<keyword evidence="3" id="KW-1185">Reference proteome</keyword>
<dbReference type="Proteomes" id="UP000197153">
    <property type="component" value="Chromosome 1"/>
</dbReference>
<proteinExistence type="predicted"/>
<reference evidence="2 3" key="1">
    <citation type="submission" date="2017-06" db="EMBL/GenBank/DDBJ databases">
        <title>Complete genome sequence of Nitrospirillum amazonense strain CBAmC, an endophytic nitrogen-fixing and plant growth-promoting bacterium, isolated from sugarcane.</title>
        <authorList>
            <person name="Schwab S."/>
            <person name="dos Santos Teixeira K.R."/>
            <person name="Simoes Araujo J.L."/>
            <person name="Soares Vidal M."/>
            <person name="Borges de Freitas H.R."/>
            <person name="Rivello Crivelaro A.L."/>
            <person name="Bueno de Camargo Nunes A."/>
            <person name="dos Santos C.M."/>
            <person name="Palmeira da Silva Rosa D."/>
            <person name="da Silva Padilha D."/>
            <person name="da Silva E."/>
            <person name="Araujo Terra L."/>
            <person name="Soares Mendes V."/>
            <person name="Farinelli L."/>
            <person name="Magalhaes Cruz L."/>
            <person name="Baldani J.I."/>
        </authorList>
    </citation>
    <scope>NUCLEOTIDE SEQUENCE [LARGE SCALE GENOMIC DNA]</scope>
    <source>
        <strain evidence="2 3">CBAmC</strain>
    </source>
</reference>
<dbReference type="SUPFAM" id="SSF53474">
    <property type="entry name" value="alpha/beta-Hydrolases"/>
    <property type="match status" value="1"/>
</dbReference>
<sequence>MTTFVLVHGAWHGGWCWQRVVPLLEGAGHAASSPTLTGLAERAPQLSRDITLETHVADIVDHVQRLARPNITLVGHSYGGFPATVAADRLGDLVSHLVLLDAFLPEDGEILLDHASHLTESYRASSVADPDWHIPPLPSAIFGVGKEDQPWVDSLLTPQPVGSYFQPAGLRGTLAVARKTYIRCSQGNGELLGKSVARAREGQGWRYIEIDAGHDAMITHARLLADALMS</sequence>
<dbReference type="RefSeq" id="WP_088871082.1">
    <property type="nucleotide sequence ID" value="NZ_CP022110.1"/>
</dbReference>
<dbReference type="InterPro" id="IPR000073">
    <property type="entry name" value="AB_hydrolase_1"/>
</dbReference>
<protein>
    <submittedName>
        <fullName evidence="2">Esterase</fullName>
    </submittedName>
</protein>
<dbReference type="InterPro" id="IPR045889">
    <property type="entry name" value="MES/HNL"/>
</dbReference>
<dbReference type="KEGG" id="nao:Y958_04665"/>
<dbReference type="AlphaFoldDB" id="A0A248JNA2"/>
<dbReference type="EMBL" id="CP022110">
    <property type="protein sequence ID" value="ASG20187.1"/>
    <property type="molecule type" value="Genomic_DNA"/>
</dbReference>
<evidence type="ECO:0000259" key="1">
    <source>
        <dbReference type="Pfam" id="PF12697"/>
    </source>
</evidence>
<accession>A0A248JNA2</accession>
<dbReference type="GO" id="GO:0080030">
    <property type="term" value="F:methyl indole-3-acetate esterase activity"/>
    <property type="evidence" value="ECO:0007669"/>
    <property type="project" value="TreeGrafter"/>
</dbReference>